<dbReference type="RefSeq" id="WP_058854592.1">
    <property type="nucleotide sequence ID" value="NZ_BMMH01000031.1"/>
</dbReference>
<evidence type="ECO:0000313" key="3">
    <source>
        <dbReference type="Proteomes" id="UP000638263"/>
    </source>
</evidence>
<keyword evidence="1" id="KW-0732">Signal</keyword>
<feature type="chain" id="PRO_5038887024" evidence="1">
    <location>
        <begin position="25"/>
        <end position="77"/>
    </location>
</feature>
<gene>
    <name evidence="2" type="ORF">GCM10011588_66690</name>
</gene>
<organism evidence="2 3">
    <name type="scientific">Nocardia jinanensis</name>
    <dbReference type="NCBI Taxonomy" id="382504"/>
    <lineage>
        <taxon>Bacteria</taxon>
        <taxon>Bacillati</taxon>
        <taxon>Actinomycetota</taxon>
        <taxon>Actinomycetes</taxon>
        <taxon>Mycobacteriales</taxon>
        <taxon>Nocardiaceae</taxon>
        <taxon>Nocardia</taxon>
    </lineage>
</organism>
<protein>
    <submittedName>
        <fullName evidence="2">Uncharacterized protein</fullName>
    </submittedName>
</protein>
<dbReference type="EMBL" id="BMMH01000031">
    <property type="protein sequence ID" value="GGL42662.1"/>
    <property type="molecule type" value="Genomic_DNA"/>
</dbReference>
<comment type="caution">
    <text evidence="2">The sequence shown here is derived from an EMBL/GenBank/DDBJ whole genome shotgun (WGS) entry which is preliminary data.</text>
</comment>
<feature type="signal peptide" evidence="1">
    <location>
        <begin position="1"/>
        <end position="24"/>
    </location>
</feature>
<name>A0A917RYM5_9NOCA</name>
<keyword evidence="3" id="KW-1185">Reference proteome</keyword>
<dbReference type="Proteomes" id="UP000638263">
    <property type="component" value="Unassembled WGS sequence"/>
</dbReference>
<dbReference type="AlphaFoldDB" id="A0A917RYM5"/>
<reference evidence="2" key="2">
    <citation type="submission" date="2020-09" db="EMBL/GenBank/DDBJ databases">
        <authorList>
            <person name="Sun Q."/>
            <person name="Zhou Y."/>
        </authorList>
    </citation>
    <scope>NUCLEOTIDE SEQUENCE</scope>
    <source>
        <strain evidence="2">CGMCC 4.3508</strain>
    </source>
</reference>
<reference evidence="2" key="1">
    <citation type="journal article" date="2014" name="Int. J. Syst. Evol. Microbiol.">
        <title>Complete genome sequence of Corynebacterium casei LMG S-19264T (=DSM 44701T), isolated from a smear-ripened cheese.</title>
        <authorList>
            <consortium name="US DOE Joint Genome Institute (JGI-PGF)"/>
            <person name="Walter F."/>
            <person name="Albersmeier A."/>
            <person name="Kalinowski J."/>
            <person name="Ruckert C."/>
        </authorList>
    </citation>
    <scope>NUCLEOTIDE SEQUENCE</scope>
    <source>
        <strain evidence="2">CGMCC 4.3508</strain>
    </source>
</reference>
<proteinExistence type="predicted"/>
<evidence type="ECO:0000256" key="1">
    <source>
        <dbReference type="SAM" id="SignalP"/>
    </source>
</evidence>
<evidence type="ECO:0000313" key="2">
    <source>
        <dbReference type="EMBL" id="GGL42662.1"/>
    </source>
</evidence>
<sequence length="77" mass="7336">MRKKLGFAAIATAIAIGSFAGAGAAAAESGLPLEPAAPAPVSGPETARGEVAGGLFSGSALVELATFSSCGATPRCM</sequence>
<accession>A0A917RYM5</accession>